<dbReference type="PANTHER" id="PTHR47260">
    <property type="entry name" value="UPF0644 PROTEIN PB2B4.06"/>
    <property type="match status" value="1"/>
</dbReference>
<accession>A0A507BF71</accession>
<proteinExistence type="predicted"/>
<gene>
    <name evidence="2" type="ORF">E0L32_003047</name>
</gene>
<dbReference type="Proteomes" id="UP000319257">
    <property type="component" value="Unassembled WGS sequence"/>
</dbReference>
<sequence>MLARRLVGLATRQAPLVRPAPSPPLSRAFVPASFERVTNSHLVHVAADTLPAKGPGIIRTSLKYGFWGALAFLVTFVYTSDPVLDYFGEVLRMTRDPIPDSETLEMYEPESPEEREIEDYINAHPLAAELRSDPEMIESRPHLKMPALFRHANFTGNTLMGKGRVTVPPVAWADAHGKSITTISHLGTDMCGHPGIVHGGFLATMLDEGLARCCFAALPHNVGMTATLTVNYKAPARADSYIVLRATTTKVEGRKAWVEGRLETLPAEGEQPVVIATAEGLFISPKNAEVSLGLSSRRDISLADNGRAQKMANVYSVK</sequence>
<dbReference type="InParanoid" id="A0A507BF71"/>
<dbReference type="OrthoDB" id="506431at2759"/>
<dbReference type="STRING" id="1093900.A0A507BF71"/>
<dbReference type="InterPro" id="IPR006683">
    <property type="entry name" value="Thioestr_dom"/>
</dbReference>
<dbReference type="InterPro" id="IPR029069">
    <property type="entry name" value="HotDog_dom_sf"/>
</dbReference>
<dbReference type="FunCoup" id="A0A507BF71">
    <property type="interactions" value="15"/>
</dbReference>
<dbReference type="AlphaFoldDB" id="A0A507BF71"/>
<evidence type="ECO:0000313" key="2">
    <source>
        <dbReference type="EMBL" id="TPX17404.1"/>
    </source>
</evidence>
<reference evidence="2 3" key="1">
    <citation type="submission" date="2019-06" db="EMBL/GenBank/DDBJ databases">
        <title>Draft genome sequence of the filamentous fungus Phialemoniopsis curvata isolated from diesel fuel.</title>
        <authorList>
            <person name="Varaljay V.A."/>
            <person name="Lyon W.J."/>
            <person name="Crouch A.L."/>
            <person name="Drake C.E."/>
            <person name="Hollomon J.M."/>
            <person name="Nadeau L.J."/>
            <person name="Nunn H.S."/>
            <person name="Stevenson B.S."/>
            <person name="Bojanowski C.L."/>
            <person name="Crookes-Goodson W.J."/>
        </authorList>
    </citation>
    <scope>NUCLEOTIDE SEQUENCE [LARGE SCALE GENOMIC DNA]</scope>
    <source>
        <strain evidence="2 3">D216</strain>
    </source>
</reference>
<dbReference type="RefSeq" id="XP_030999115.1">
    <property type="nucleotide sequence ID" value="XM_031137304.1"/>
</dbReference>
<comment type="caution">
    <text evidence="2">The sequence shown here is derived from an EMBL/GenBank/DDBJ whole genome shotgun (WGS) entry which is preliminary data.</text>
</comment>
<dbReference type="GeneID" id="41970494"/>
<name>A0A507BF71_9PEZI</name>
<dbReference type="Pfam" id="PF03061">
    <property type="entry name" value="4HBT"/>
    <property type="match status" value="1"/>
</dbReference>
<feature type="domain" description="Thioesterase" evidence="1">
    <location>
        <begin position="195"/>
        <end position="263"/>
    </location>
</feature>
<evidence type="ECO:0000259" key="1">
    <source>
        <dbReference type="Pfam" id="PF03061"/>
    </source>
</evidence>
<keyword evidence="3" id="KW-1185">Reference proteome</keyword>
<dbReference type="Gene3D" id="3.10.129.10">
    <property type="entry name" value="Hotdog Thioesterase"/>
    <property type="match status" value="1"/>
</dbReference>
<dbReference type="SUPFAM" id="SSF54637">
    <property type="entry name" value="Thioesterase/thiol ester dehydrase-isomerase"/>
    <property type="match status" value="1"/>
</dbReference>
<dbReference type="EMBL" id="SKBQ01000013">
    <property type="protein sequence ID" value="TPX17404.1"/>
    <property type="molecule type" value="Genomic_DNA"/>
</dbReference>
<dbReference type="InterPro" id="IPR052061">
    <property type="entry name" value="PTE-AB_protein"/>
</dbReference>
<dbReference type="PANTHER" id="PTHR47260:SF7">
    <property type="entry name" value="THIOESTERASE FAMILY PROTEIN (AFU_ORTHOLOGUE AFUA_1G10800)"/>
    <property type="match status" value="1"/>
</dbReference>
<dbReference type="CDD" id="cd03443">
    <property type="entry name" value="PaaI_thioesterase"/>
    <property type="match status" value="1"/>
</dbReference>
<protein>
    <recommendedName>
        <fullName evidence="1">Thioesterase domain-containing protein</fullName>
    </recommendedName>
</protein>
<organism evidence="2 3">
    <name type="scientific">Thyridium curvatum</name>
    <dbReference type="NCBI Taxonomy" id="1093900"/>
    <lineage>
        <taxon>Eukaryota</taxon>
        <taxon>Fungi</taxon>
        <taxon>Dikarya</taxon>
        <taxon>Ascomycota</taxon>
        <taxon>Pezizomycotina</taxon>
        <taxon>Sordariomycetes</taxon>
        <taxon>Sordariomycetidae</taxon>
        <taxon>Thyridiales</taxon>
        <taxon>Thyridiaceae</taxon>
        <taxon>Thyridium</taxon>
    </lineage>
</organism>
<evidence type="ECO:0000313" key="3">
    <source>
        <dbReference type="Proteomes" id="UP000319257"/>
    </source>
</evidence>